<feature type="active site" description="Proton donor/acceptor" evidence="14">
    <location>
        <position position="157"/>
    </location>
</feature>
<protein>
    <recommendedName>
        <fullName evidence="11 14">4-hydroxy-tetrahydrodipicolinate reductase</fullName>
        <shortName evidence="14">HTPA reductase</shortName>
        <ecNumber evidence="11 14">1.17.1.8</ecNumber>
    </recommendedName>
</protein>
<feature type="binding site" evidence="14">
    <location>
        <begin position="100"/>
        <end position="102"/>
    </location>
    <ligand>
        <name>NAD(+)</name>
        <dbReference type="ChEBI" id="CHEBI:57540"/>
    </ligand>
</feature>
<dbReference type="STRING" id="1324350.AOY20_03775"/>
<keyword evidence="8 14" id="KW-0520">NAD</keyword>
<evidence type="ECO:0000256" key="7">
    <source>
        <dbReference type="ARBA" id="ARBA00023002"/>
    </source>
</evidence>
<dbReference type="PIRSF" id="PIRSF000161">
    <property type="entry name" value="DHPR"/>
    <property type="match status" value="1"/>
</dbReference>
<sequence>MSAAPRIGVLGAGGRMGRILIQAVQQAGYQLAAAVERPESSLVGADAGELAGIGNIGVKVVGGLEQVLQDCDVVIDFTAPVATANHLKLCREAGVAIVIGTTGMNDEQKAYLDDSATETPVVYAANYSVGVNVSIKLLELASKVFGDTVDIEIVEAHHRHKVDAPSGTALMMGEAIAETLGRDLKQDAVYCREGHTGPRERQSIGFQTIRGGDIVGEHTAMFIGEGERVEITHKATNRMNFAAGAVRAAAWVVGREARKYDMKDVLGFNDIQV</sequence>
<dbReference type="SUPFAM" id="SSF51735">
    <property type="entry name" value="NAD(P)-binding Rossmann-fold domains"/>
    <property type="match status" value="1"/>
</dbReference>
<dbReference type="Gene3D" id="3.40.50.720">
    <property type="entry name" value="NAD(P)-binding Rossmann-like Domain"/>
    <property type="match status" value="1"/>
</dbReference>
<feature type="domain" description="Dihydrodipicolinate reductase C-terminal" evidence="16">
    <location>
        <begin position="130"/>
        <end position="266"/>
    </location>
</feature>
<dbReference type="FunFam" id="3.40.50.720:FF:000048">
    <property type="entry name" value="4-hydroxy-tetrahydrodipicolinate reductase"/>
    <property type="match status" value="1"/>
</dbReference>
<keyword evidence="5 14" id="KW-0521">NADP</keyword>
<dbReference type="EMBL" id="CP012808">
    <property type="protein sequence ID" value="ALH94722.1"/>
    <property type="molecule type" value="Genomic_DNA"/>
</dbReference>
<dbReference type="PROSITE" id="PS01298">
    <property type="entry name" value="DAPB"/>
    <property type="match status" value="1"/>
</dbReference>
<dbReference type="KEGG" id="aei:AOY20_03775"/>
<evidence type="ECO:0000313" key="17">
    <source>
        <dbReference type="EMBL" id="ALH94722.1"/>
    </source>
</evidence>
<dbReference type="UniPathway" id="UPA00034">
    <property type="reaction ID" value="UER00018"/>
</dbReference>
<gene>
    <name evidence="14" type="primary">dapB</name>
    <name evidence="17" type="ORF">AOY20_03775</name>
</gene>
<dbReference type="InterPro" id="IPR022663">
    <property type="entry name" value="DapB_C"/>
</dbReference>
<name>A0A0N9VCB2_9GAMM</name>
<feature type="domain" description="Dihydrodipicolinate reductase N-terminal" evidence="15">
    <location>
        <begin position="6"/>
        <end position="127"/>
    </location>
</feature>
<dbReference type="InterPro" id="IPR022664">
    <property type="entry name" value="DapB_N_CS"/>
</dbReference>
<comment type="pathway">
    <text evidence="10 14">Amino-acid biosynthesis; L-lysine biosynthesis via DAP pathway; (S)-tetrahydrodipicolinate from L-aspartate: step 4/4.</text>
</comment>
<dbReference type="AlphaFoldDB" id="A0A0N9VCB2"/>
<comment type="function">
    <text evidence="14">Catalyzes the conversion of 4-hydroxy-tetrahydrodipicolinate (HTPA) to tetrahydrodipicolinate.</text>
</comment>
<evidence type="ECO:0000313" key="18">
    <source>
        <dbReference type="Proteomes" id="UP000064939"/>
    </source>
</evidence>
<keyword evidence="7 14" id="KW-0560">Oxidoreductase</keyword>
<comment type="caution">
    <text evidence="14">Was originally thought to be a dihydrodipicolinate reductase (DHDPR), catalyzing the conversion of dihydrodipicolinate to tetrahydrodipicolinate. However, it was shown in E.coli that the substrate of the enzymatic reaction is not dihydrodipicolinate (DHDP) but in fact (2S,4S)-4-hydroxy-2,3,4,5-tetrahydrodipicolinic acid (HTPA), the product released by the DapA-catalyzed reaction.</text>
</comment>
<dbReference type="InterPro" id="IPR036291">
    <property type="entry name" value="NAD(P)-bd_dom_sf"/>
</dbReference>
<evidence type="ECO:0000259" key="16">
    <source>
        <dbReference type="Pfam" id="PF05173"/>
    </source>
</evidence>
<dbReference type="InterPro" id="IPR023940">
    <property type="entry name" value="DHDPR_bac"/>
</dbReference>
<evidence type="ECO:0000256" key="14">
    <source>
        <dbReference type="HAMAP-Rule" id="MF_00102"/>
    </source>
</evidence>
<evidence type="ECO:0000256" key="12">
    <source>
        <dbReference type="ARBA" id="ARBA00049080"/>
    </source>
</evidence>
<dbReference type="GO" id="GO:0005829">
    <property type="term" value="C:cytosol"/>
    <property type="evidence" value="ECO:0007669"/>
    <property type="project" value="TreeGrafter"/>
</dbReference>
<feature type="binding site" evidence="14">
    <location>
        <begin position="124"/>
        <end position="127"/>
    </location>
    <ligand>
        <name>NAD(+)</name>
        <dbReference type="ChEBI" id="CHEBI:57540"/>
    </ligand>
</feature>
<dbReference type="Pfam" id="PF05173">
    <property type="entry name" value="DapB_C"/>
    <property type="match status" value="1"/>
</dbReference>
<comment type="subunit">
    <text evidence="14">Homotetramer.</text>
</comment>
<comment type="similarity">
    <text evidence="2 14">Belongs to the DapB family.</text>
</comment>
<keyword evidence="9 14" id="KW-0457">Lysine biosynthesis</keyword>
<dbReference type="GO" id="GO:0019877">
    <property type="term" value="P:diaminopimelate biosynthetic process"/>
    <property type="evidence" value="ECO:0007669"/>
    <property type="project" value="UniProtKB-UniRule"/>
</dbReference>
<feature type="binding site" evidence="14">
    <location>
        <position position="158"/>
    </location>
    <ligand>
        <name>(S)-2,3,4,5-tetrahydrodipicolinate</name>
        <dbReference type="ChEBI" id="CHEBI:16845"/>
    </ligand>
</feature>
<dbReference type="RefSeq" id="WP_054580622.1">
    <property type="nucleotide sequence ID" value="NZ_CP012808.1"/>
</dbReference>
<feature type="binding site" evidence="14">
    <location>
        <begin position="167"/>
        <end position="168"/>
    </location>
    <ligand>
        <name>(S)-2,3,4,5-tetrahydrodipicolinate</name>
        <dbReference type="ChEBI" id="CHEBI:16845"/>
    </ligand>
</feature>
<dbReference type="GO" id="GO:0051287">
    <property type="term" value="F:NAD binding"/>
    <property type="evidence" value="ECO:0007669"/>
    <property type="project" value="UniProtKB-UniRule"/>
</dbReference>
<dbReference type="HAMAP" id="MF_00102">
    <property type="entry name" value="DapB"/>
    <property type="match status" value="1"/>
</dbReference>
<proteinExistence type="inferred from homology"/>
<dbReference type="PANTHER" id="PTHR20836">
    <property type="entry name" value="DIHYDRODIPICOLINATE REDUCTASE"/>
    <property type="match status" value="1"/>
</dbReference>
<dbReference type="EC" id="1.17.1.8" evidence="11 14"/>
<evidence type="ECO:0000256" key="11">
    <source>
        <dbReference type="ARBA" id="ARBA00038983"/>
    </source>
</evidence>
<feature type="binding site" evidence="14">
    <location>
        <position position="36"/>
    </location>
    <ligand>
        <name>NAD(+)</name>
        <dbReference type="ChEBI" id="CHEBI:57540"/>
    </ligand>
</feature>
<evidence type="ECO:0000256" key="10">
    <source>
        <dbReference type="ARBA" id="ARBA00037922"/>
    </source>
</evidence>
<dbReference type="FunFam" id="3.30.360.10:FF:000004">
    <property type="entry name" value="4-hydroxy-tetrahydrodipicolinate reductase"/>
    <property type="match status" value="1"/>
</dbReference>
<evidence type="ECO:0000256" key="1">
    <source>
        <dbReference type="ARBA" id="ARBA00004496"/>
    </source>
</evidence>
<evidence type="ECO:0000256" key="9">
    <source>
        <dbReference type="ARBA" id="ARBA00023154"/>
    </source>
</evidence>
<dbReference type="SUPFAM" id="SSF55347">
    <property type="entry name" value="Glyceraldehyde-3-phosphate dehydrogenase-like, C-terminal domain"/>
    <property type="match status" value="1"/>
</dbReference>
<dbReference type="GO" id="GO:0009089">
    <property type="term" value="P:lysine biosynthetic process via diaminopimelate"/>
    <property type="evidence" value="ECO:0007669"/>
    <property type="project" value="UniProtKB-UniRule"/>
</dbReference>
<reference evidence="17 18" key="1">
    <citation type="journal article" date="2015" name="Int. J. Syst. Evol. Microbiol.">
        <title>Acinetobacter equi sp. nov. isolated from horse faeces.</title>
        <authorList>
            <person name="Poppel M.T."/>
            <person name="Skiebe E."/>
            <person name="Laue M."/>
            <person name="Bergmann H."/>
            <person name="Ebersberger I."/>
            <person name="Garn T."/>
            <person name="Fruth A."/>
            <person name="Baumgardt S."/>
            <person name="Busse H.J."/>
            <person name="Wilharm G."/>
        </authorList>
    </citation>
    <scope>NUCLEOTIDE SEQUENCE [LARGE SCALE GENOMIC DNA]</scope>
    <source>
        <strain evidence="17 18">114</strain>
    </source>
</reference>
<keyword evidence="3 14" id="KW-0963">Cytoplasm</keyword>
<dbReference type="PANTHER" id="PTHR20836:SF0">
    <property type="entry name" value="4-HYDROXY-TETRAHYDRODIPICOLINATE REDUCTASE 1, CHLOROPLASTIC-RELATED"/>
    <property type="match status" value="1"/>
</dbReference>
<keyword evidence="4 14" id="KW-0028">Amino-acid biosynthesis</keyword>
<feature type="binding site" evidence="14">
    <location>
        <position position="37"/>
    </location>
    <ligand>
        <name>NADP(+)</name>
        <dbReference type="ChEBI" id="CHEBI:58349"/>
    </ligand>
</feature>
<keyword evidence="18" id="KW-1185">Reference proteome</keyword>
<dbReference type="Proteomes" id="UP000064939">
    <property type="component" value="Chromosome"/>
</dbReference>
<evidence type="ECO:0000256" key="6">
    <source>
        <dbReference type="ARBA" id="ARBA00022915"/>
    </source>
</evidence>
<dbReference type="OrthoDB" id="9790352at2"/>
<comment type="catalytic activity">
    <reaction evidence="13 14">
        <text>(S)-2,3,4,5-tetrahydrodipicolinate + NAD(+) + H2O = (2S,4S)-4-hydroxy-2,3,4,5-tetrahydrodipicolinate + NADH + H(+)</text>
        <dbReference type="Rhea" id="RHEA:35323"/>
        <dbReference type="ChEBI" id="CHEBI:15377"/>
        <dbReference type="ChEBI" id="CHEBI:15378"/>
        <dbReference type="ChEBI" id="CHEBI:16845"/>
        <dbReference type="ChEBI" id="CHEBI:57540"/>
        <dbReference type="ChEBI" id="CHEBI:57945"/>
        <dbReference type="ChEBI" id="CHEBI:67139"/>
        <dbReference type="EC" id="1.17.1.8"/>
    </reaction>
</comment>
<feature type="active site" description="Proton donor" evidence="14">
    <location>
        <position position="161"/>
    </location>
</feature>
<comment type="catalytic activity">
    <reaction evidence="12 14">
        <text>(S)-2,3,4,5-tetrahydrodipicolinate + NADP(+) + H2O = (2S,4S)-4-hydroxy-2,3,4,5-tetrahydrodipicolinate + NADPH + H(+)</text>
        <dbReference type="Rhea" id="RHEA:35331"/>
        <dbReference type="ChEBI" id="CHEBI:15377"/>
        <dbReference type="ChEBI" id="CHEBI:15378"/>
        <dbReference type="ChEBI" id="CHEBI:16845"/>
        <dbReference type="ChEBI" id="CHEBI:57783"/>
        <dbReference type="ChEBI" id="CHEBI:58349"/>
        <dbReference type="ChEBI" id="CHEBI:67139"/>
        <dbReference type="EC" id="1.17.1.8"/>
    </reaction>
</comment>
<evidence type="ECO:0000259" key="15">
    <source>
        <dbReference type="Pfam" id="PF01113"/>
    </source>
</evidence>
<evidence type="ECO:0000256" key="8">
    <source>
        <dbReference type="ARBA" id="ARBA00023027"/>
    </source>
</evidence>
<dbReference type="Pfam" id="PF01113">
    <property type="entry name" value="DapB_N"/>
    <property type="match status" value="1"/>
</dbReference>
<comment type="subcellular location">
    <subcellularLocation>
        <location evidence="1 14">Cytoplasm</location>
    </subcellularLocation>
</comment>
<evidence type="ECO:0000256" key="4">
    <source>
        <dbReference type="ARBA" id="ARBA00022605"/>
    </source>
</evidence>
<evidence type="ECO:0000256" key="2">
    <source>
        <dbReference type="ARBA" id="ARBA00006642"/>
    </source>
</evidence>
<dbReference type="Gene3D" id="3.30.360.10">
    <property type="entry name" value="Dihydrodipicolinate Reductase, domain 2"/>
    <property type="match status" value="1"/>
</dbReference>
<feature type="binding site" evidence="14">
    <location>
        <begin position="11"/>
        <end position="16"/>
    </location>
    <ligand>
        <name>NAD(+)</name>
        <dbReference type="ChEBI" id="CHEBI:57540"/>
    </ligand>
</feature>
<evidence type="ECO:0000256" key="5">
    <source>
        <dbReference type="ARBA" id="ARBA00022857"/>
    </source>
</evidence>
<organism evidence="17 18">
    <name type="scientific">Acinetobacter equi</name>
    <dbReference type="NCBI Taxonomy" id="1324350"/>
    <lineage>
        <taxon>Bacteria</taxon>
        <taxon>Pseudomonadati</taxon>
        <taxon>Pseudomonadota</taxon>
        <taxon>Gammaproteobacteria</taxon>
        <taxon>Moraxellales</taxon>
        <taxon>Moraxellaceae</taxon>
        <taxon>Acinetobacter</taxon>
    </lineage>
</organism>
<dbReference type="GO" id="GO:0016726">
    <property type="term" value="F:oxidoreductase activity, acting on CH or CH2 groups, NAD or NADP as acceptor"/>
    <property type="evidence" value="ECO:0007669"/>
    <property type="project" value="UniProtKB-UniRule"/>
</dbReference>
<dbReference type="CDD" id="cd02274">
    <property type="entry name" value="DHDPR_N"/>
    <property type="match status" value="1"/>
</dbReference>
<evidence type="ECO:0000256" key="13">
    <source>
        <dbReference type="ARBA" id="ARBA00049396"/>
    </source>
</evidence>
<accession>A0A0N9VCB2</accession>
<dbReference type="GO" id="GO:0008839">
    <property type="term" value="F:4-hydroxy-tetrahydrodipicolinate reductase"/>
    <property type="evidence" value="ECO:0007669"/>
    <property type="project" value="UniProtKB-UniRule"/>
</dbReference>
<dbReference type="InterPro" id="IPR000846">
    <property type="entry name" value="DapB_N"/>
</dbReference>
<evidence type="ECO:0000256" key="3">
    <source>
        <dbReference type="ARBA" id="ARBA00022490"/>
    </source>
</evidence>
<dbReference type="GO" id="GO:0050661">
    <property type="term" value="F:NADP binding"/>
    <property type="evidence" value="ECO:0007669"/>
    <property type="project" value="UniProtKB-UniRule"/>
</dbReference>
<keyword evidence="6 14" id="KW-0220">Diaminopimelate biosynthesis</keyword>
<dbReference type="NCBIfam" id="TIGR00036">
    <property type="entry name" value="dapB"/>
    <property type="match status" value="1"/>
</dbReference>